<name>A0A1V9YSS1_9STRA</name>
<dbReference type="Proteomes" id="UP000243217">
    <property type="component" value="Unassembled WGS sequence"/>
</dbReference>
<dbReference type="Gene3D" id="3.60.10.10">
    <property type="entry name" value="Endonuclease/exonuclease/phosphatase"/>
    <property type="match status" value="1"/>
</dbReference>
<dbReference type="InterPro" id="IPR000477">
    <property type="entry name" value="RT_dom"/>
</dbReference>
<evidence type="ECO:0000259" key="1">
    <source>
        <dbReference type="Pfam" id="PF00078"/>
    </source>
</evidence>
<sequence length="1160" mass="130743">LHLVGGDFNLPLDASLDTSRGRGDHISGKAECIAWLTALRVVDAWRVHHPSERLYSGPGRINRLDYIFADHELVASCYQDASYAPNHYAGDHLCHTLHLSHAPLASKGAYWQLPRELLSNPAVVNAIKVEAGRLLDKMNNDSTLNYGAMWYGWLKRMKGQLQRCHRQHLAAMKSNLNHLHLKLLAAQRHLDWSNTGVDGVELAQHELNLARAEYHQHLQDRQFDFHANTNERGSAHFFRRPMGSKVPITTATVGGTKVTAPSMVQTIFTDHWKSIMVSPSDAHPPNRAQRRAVIGTITRRLTPAQREELDKPITADELCGALKTMNPRKSPGPDGWSAGFFQTDPQLFSEILLRVFNYQLTHHGRLLDQQRRSAVALLFKSGDRGDPGNFRPIALMPVEVKVGVKQGCPLSCLLFVLYLEPLGEMLRAQPHLGLSLPNSNVTSIFFADDSTLLSSSVAAAMEQMTIVQQFCAVSGARLNVSKCKTLVLNDHLHPTDVDGGDILNILPTGVPVKYLGLLFGHAMPTDHKVNLLNDKFLACFQHWGCRARTLQGRKLLVNTVMLSLLWHVTAVVPVPAVMVAKWQSMVNKFIIGRKTDVSAKYRPLLHRTWIHHHTCGLNVPHVASKLRSQCLHRLQQLMHGSSPSIPMWRSLVLRQFRRMMGHLFRPSHPFDFLLYYPNHNSKWLHLWELHPMWLHVWSQWASIPMNQRIPTPPPVSTLLVMPVWLSRYPLLTDNSHHCAGNMVNSPQLRQWCMYGAANGFYCLRDFLLPSGAWPNRANFMARMSTGNPATRLEIGPHGNIQIVVTRRMSAVYQHLTRTYHRVICATATAATAAVAPHTVSPPMGSAVRDATVIPTDAASIRPVGSPTGIAVRATTTALTNAVSVHPVGGSSDNAIPSRILSRNTGTESTDSLPVTHPFVGLIKDTVLPFESWPQRYVCRSAYHAPDQEATHPMATTLRDSPQAISSYVRLVRRTCRIPPPVHADVWFRLLFHMLPVNSRFGYLQASQPNAICCAYGCDEVETQLHAFYACPNAFHGAAWECFGVDFSWSSISDLEMFMTNHYGPQHYEALYTLWSLLCSSMLHSIWTQHNFVQYEKRRPIPTHVWVELSFQGWTMSIRRWLRLHDPSSPARLDALNVLKILQNQTNYRSMWERYPYCLRL</sequence>
<reference evidence="2 3" key="1">
    <citation type="journal article" date="2014" name="Genome Biol. Evol.">
        <title>The secreted proteins of Achlya hypogyna and Thraustotheca clavata identify the ancestral oomycete secretome and reveal gene acquisitions by horizontal gene transfer.</title>
        <authorList>
            <person name="Misner I."/>
            <person name="Blouin N."/>
            <person name="Leonard G."/>
            <person name="Richards T.A."/>
            <person name="Lane C.E."/>
        </authorList>
    </citation>
    <scope>NUCLEOTIDE SEQUENCE [LARGE SCALE GENOMIC DNA]</scope>
    <source>
        <strain evidence="2 3">ATCC 34112</strain>
    </source>
</reference>
<dbReference type="OrthoDB" id="78374at2759"/>
<evidence type="ECO:0000313" key="3">
    <source>
        <dbReference type="Proteomes" id="UP000243217"/>
    </source>
</evidence>
<accession>A0A1V9YSS1</accession>
<dbReference type="AlphaFoldDB" id="A0A1V9YSS1"/>
<feature type="non-terminal residue" evidence="2">
    <location>
        <position position="1160"/>
    </location>
</feature>
<dbReference type="STRING" id="74557.A0A1V9YSS1"/>
<proteinExistence type="predicted"/>
<feature type="non-terminal residue" evidence="2">
    <location>
        <position position="1"/>
    </location>
</feature>
<protein>
    <recommendedName>
        <fullName evidence="1">Reverse transcriptase domain-containing protein</fullName>
    </recommendedName>
</protein>
<keyword evidence="3" id="KW-1185">Reference proteome</keyword>
<dbReference type="Pfam" id="PF00078">
    <property type="entry name" value="RVT_1"/>
    <property type="match status" value="1"/>
</dbReference>
<dbReference type="PANTHER" id="PTHR19446">
    <property type="entry name" value="REVERSE TRANSCRIPTASES"/>
    <property type="match status" value="1"/>
</dbReference>
<organism evidence="2 3">
    <name type="scientific">Thraustotheca clavata</name>
    <dbReference type="NCBI Taxonomy" id="74557"/>
    <lineage>
        <taxon>Eukaryota</taxon>
        <taxon>Sar</taxon>
        <taxon>Stramenopiles</taxon>
        <taxon>Oomycota</taxon>
        <taxon>Saprolegniomycetes</taxon>
        <taxon>Saprolegniales</taxon>
        <taxon>Achlyaceae</taxon>
        <taxon>Thraustotheca</taxon>
    </lineage>
</organism>
<dbReference type="SUPFAM" id="SSF56219">
    <property type="entry name" value="DNase I-like"/>
    <property type="match status" value="1"/>
</dbReference>
<feature type="domain" description="Reverse transcriptase" evidence="1">
    <location>
        <begin position="400"/>
        <end position="517"/>
    </location>
</feature>
<dbReference type="CDD" id="cd01650">
    <property type="entry name" value="RT_nLTR_like"/>
    <property type="match status" value="1"/>
</dbReference>
<dbReference type="EMBL" id="JNBS01003020">
    <property type="protein sequence ID" value="OQR88776.1"/>
    <property type="molecule type" value="Genomic_DNA"/>
</dbReference>
<gene>
    <name evidence="2" type="ORF">THRCLA_10110</name>
</gene>
<evidence type="ECO:0000313" key="2">
    <source>
        <dbReference type="EMBL" id="OQR88776.1"/>
    </source>
</evidence>
<dbReference type="InterPro" id="IPR036691">
    <property type="entry name" value="Endo/exonu/phosph_ase_sf"/>
</dbReference>
<comment type="caution">
    <text evidence="2">The sequence shown here is derived from an EMBL/GenBank/DDBJ whole genome shotgun (WGS) entry which is preliminary data.</text>
</comment>